<keyword evidence="1" id="KW-0812">Transmembrane</keyword>
<evidence type="ECO:0008006" key="4">
    <source>
        <dbReference type="Google" id="ProtNLM"/>
    </source>
</evidence>
<sequence>MKMKWFKKDLVIALVVIFICSFIIISPQIYKRSIILGTDVMFHLNRFFETAKQLETGKFNYFLSLFSFNSSGRIVNAFYGWDFSYLMGFLLMIVKSWTKFQIVSSFICTFIAGTSMYFLSRYLKLTNILSIITAILYMSSYVVMQYPIAQAFNGWGAAFLPLIFISAMKSIKNIENPINYVGLSVIVSLLLSIHMMTLVIALLAILPFYMYSFIRNNKKVYWVRDMLFAVGLTILLSANSILGFLDPYLSNNILKPFYLEQMSGDIVKFLVNRNDLHDVGLIYTFIFIFGISFTLFNWKQTKIEEKFAAIVGGVFLLLASGLLPWDELPRYIPFVKVVQFPHRFVIVSYVLLILNFAMVINRIISNKNDEVKKVVYSLTVVLSFFSILNGNAFINSQSWLWQGDDPTATGNNKASVRVNGADQLRSDFKSPDLEKGLDAIIKGTPDYLPIPKDSDNEKIYQTDPYKLYLRQFVDNPLQGEKTITNKGEIKISWENNSSKNQKTQLPVAAYSHSYVRLNGEKMDKKEVTDLGALIVNAKPGLNEVVVGYRPIISIKLALVLKFIGLMIIILLTIKRIKKILATI</sequence>
<dbReference type="RefSeq" id="WP_002324904.1">
    <property type="nucleotide sequence ID" value="NZ_CAACYB010000001.1"/>
</dbReference>
<feature type="transmembrane region" description="Helical" evidence="1">
    <location>
        <begin position="125"/>
        <end position="144"/>
    </location>
</feature>
<evidence type="ECO:0000313" key="3">
    <source>
        <dbReference type="Proteomes" id="UP001141166"/>
    </source>
</evidence>
<dbReference type="Proteomes" id="UP001141166">
    <property type="component" value="Unassembled WGS sequence"/>
</dbReference>
<feature type="transmembrane region" description="Helical" evidence="1">
    <location>
        <begin position="307"/>
        <end position="325"/>
    </location>
</feature>
<feature type="transmembrane region" description="Helical" evidence="1">
    <location>
        <begin position="375"/>
        <end position="394"/>
    </location>
</feature>
<feature type="transmembrane region" description="Helical" evidence="1">
    <location>
        <begin position="345"/>
        <end position="363"/>
    </location>
</feature>
<reference evidence="2" key="1">
    <citation type="submission" date="2022-05" db="EMBL/GenBank/DDBJ databases">
        <title>Draft genome sequences of Clostridium perfringens strains isolated from Peru.</title>
        <authorList>
            <person name="Hurtado R."/>
            <person name="Lima L."/>
            <person name="Sousa T."/>
            <person name="Jaiswal A.K."/>
            <person name="Tiwari S."/>
            <person name="Maturrano L."/>
            <person name="Brenig B."/>
            <person name="Azevedo V."/>
        </authorList>
    </citation>
    <scope>NUCLEOTIDE SEQUENCE</scope>
    <source>
        <strain evidence="2">CP4</strain>
    </source>
</reference>
<evidence type="ECO:0000256" key="1">
    <source>
        <dbReference type="SAM" id="Phobius"/>
    </source>
</evidence>
<feature type="transmembrane region" description="Helical" evidence="1">
    <location>
        <begin position="12"/>
        <end position="30"/>
    </location>
</feature>
<protein>
    <recommendedName>
        <fullName evidence="4">Membrane protein 6-pyruvoyl-tetrahydropterin synthase-related domain-containing protein</fullName>
    </recommendedName>
</protein>
<gene>
    <name evidence="2" type="ORF">M3X98_03475</name>
</gene>
<dbReference type="EMBL" id="JAMWMK010000003">
    <property type="protein sequence ID" value="MDC4247117.1"/>
    <property type="molecule type" value="Genomic_DNA"/>
</dbReference>
<feature type="transmembrane region" description="Helical" evidence="1">
    <location>
        <begin position="226"/>
        <end position="245"/>
    </location>
</feature>
<name>A0A9X3XSG5_ENTFC</name>
<feature type="transmembrane region" description="Helical" evidence="1">
    <location>
        <begin position="551"/>
        <end position="573"/>
    </location>
</feature>
<evidence type="ECO:0000313" key="2">
    <source>
        <dbReference type="EMBL" id="MDC4247117.1"/>
    </source>
</evidence>
<comment type="caution">
    <text evidence="2">The sequence shown here is derived from an EMBL/GenBank/DDBJ whole genome shotgun (WGS) entry which is preliminary data.</text>
</comment>
<keyword evidence="1" id="KW-0472">Membrane</keyword>
<organism evidence="2 3">
    <name type="scientific">Enterococcus faecium</name>
    <name type="common">Streptococcus faecium</name>
    <dbReference type="NCBI Taxonomy" id="1352"/>
    <lineage>
        <taxon>Bacteria</taxon>
        <taxon>Bacillati</taxon>
        <taxon>Bacillota</taxon>
        <taxon>Bacilli</taxon>
        <taxon>Lactobacillales</taxon>
        <taxon>Enterococcaceae</taxon>
        <taxon>Enterococcus</taxon>
    </lineage>
</organism>
<feature type="transmembrane region" description="Helical" evidence="1">
    <location>
        <begin position="100"/>
        <end position="119"/>
    </location>
</feature>
<accession>A0A9X3XSG5</accession>
<feature type="transmembrane region" description="Helical" evidence="1">
    <location>
        <begin position="180"/>
        <end position="206"/>
    </location>
</feature>
<keyword evidence="1" id="KW-1133">Transmembrane helix</keyword>
<dbReference type="AlphaFoldDB" id="A0A9X3XSG5"/>
<feature type="transmembrane region" description="Helical" evidence="1">
    <location>
        <begin position="280"/>
        <end position="298"/>
    </location>
</feature>
<proteinExistence type="predicted"/>